<proteinExistence type="predicted"/>
<evidence type="ECO:0000259" key="2">
    <source>
        <dbReference type="Pfam" id="PF00534"/>
    </source>
</evidence>
<dbReference type="GO" id="GO:0016757">
    <property type="term" value="F:glycosyltransferase activity"/>
    <property type="evidence" value="ECO:0007669"/>
    <property type="project" value="UniProtKB-KW"/>
</dbReference>
<evidence type="ECO:0000313" key="5">
    <source>
        <dbReference type="Proteomes" id="UP001301388"/>
    </source>
</evidence>
<dbReference type="Pfam" id="PF00534">
    <property type="entry name" value="Glycos_transf_1"/>
    <property type="match status" value="1"/>
</dbReference>
<dbReference type="InterPro" id="IPR001296">
    <property type="entry name" value="Glyco_trans_1"/>
</dbReference>
<dbReference type="SUPFAM" id="SSF53756">
    <property type="entry name" value="UDP-Glycosyltransferase/glycogen phosphorylase"/>
    <property type="match status" value="1"/>
</dbReference>
<dbReference type="Gene3D" id="3.40.50.2000">
    <property type="entry name" value="Glycogen Phosphorylase B"/>
    <property type="match status" value="2"/>
</dbReference>
<dbReference type="Pfam" id="PF13579">
    <property type="entry name" value="Glyco_trans_4_4"/>
    <property type="match status" value="1"/>
</dbReference>
<accession>A0ABU5THH0</accession>
<evidence type="ECO:0000259" key="3">
    <source>
        <dbReference type="Pfam" id="PF13579"/>
    </source>
</evidence>
<dbReference type="EC" id="2.4.-.-" evidence="4"/>
<name>A0ABU5THH0_9CYAN</name>
<dbReference type="Proteomes" id="UP001301388">
    <property type="component" value="Unassembled WGS sequence"/>
</dbReference>
<evidence type="ECO:0000256" key="1">
    <source>
        <dbReference type="ARBA" id="ARBA00022679"/>
    </source>
</evidence>
<organism evidence="4 5">
    <name type="scientific">Pseudanabaena galeata UHCC 0370</name>
    <dbReference type="NCBI Taxonomy" id="3110310"/>
    <lineage>
        <taxon>Bacteria</taxon>
        <taxon>Bacillati</taxon>
        <taxon>Cyanobacteriota</taxon>
        <taxon>Cyanophyceae</taxon>
        <taxon>Pseudanabaenales</taxon>
        <taxon>Pseudanabaenaceae</taxon>
        <taxon>Pseudanabaena</taxon>
    </lineage>
</organism>
<gene>
    <name evidence="4" type="ORF">VB774_08855</name>
</gene>
<keyword evidence="5" id="KW-1185">Reference proteome</keyword>
<dbReference type="CDD" id="cd03821">
    <property type="entry name" value="GT4_Bme6-like"/>
    <property type="match status" value="1"/>
</dbReference>
<feature type="domain" description="Glycosyltransferase subfamily 4-like N-terminal" evidence="3">
    <location>
        <begin position="18"/>
        <end position="179"/>
    </location>
</feature>
<reference evidence="4 5" key="1">
    <citation type="submission" date="2023-12" db="EMBL/GenBank/DDBJ databases">
        <title>Baltic Sea Cyanobacteria.</title>
        <authorList>
            <person name="Delbaje E."/>
            <person name="Fewer D.P."/>
            <person name="Shishido T.K."/>
        </authorList>
    </citation>
    <scope>NUCLEOTIDE SEQUENCE [LARGE SCALE GENOMIC DNA]</scope>
    <source>
        <strain evidence="4 5">UHCC 0370</strain>
    </source>
</reference>
<protein>
    <submittedName>
        <fullName evidence="4">Glycosyltransferase</fullName>
        <ecNumber evidence="4">2.4.-.-</ecNumber>
    </submittedName>
</protein>
<dbReference type="EMBL" id="JAYGIE010000035">
    <property type="protein sequence ID" value="MEA5477731.1"/>
    <property type="molecule type" value="Genomic_DNA"/>
</dbReference>
<keyword evidence="1 4" id="KW-0808">Transferase</keyword>
<dbReference type="PANTHER" id="PTHR46401">
    <property type="entry name" value="GLYCOSYLTRANSFERASE WBBK-RELATED"/>
    <property type="match status" value="1"/>
</dbReference>
<dbReference type="PANTHER" id="PTHR46401:SF2">
    <property type="entry name" value="GLYCOSYLTRANSFERASE WBBK-RELATED"/>
    <property type="match status" value="1"/>
</dbReference>
<comment type="caution">
    <text evidence="4">The sequence shown here is derived from an EMBL/GenBank/DDBJ whole genome shotgun (WGS) entry which is preliminary data.</text>
</comment>
<sequence>MHKLKVLHIIPSVATVRGGPSQAVIEMVSALRSQGVDAEIATTNDNGKDLLDVPLYELTNQLAEYGHVPIRFFPRFSPNIHAVREFAFSRSLTTWLWQHITEYDLVHVHAIFSYASTIAMVIARIKKVPYINRPLGQLCTWSLQQSKLRKQIYLKLIERSNLLHSQALHFTAQQELEEFNLLKLNIPSFVLPHGVKVPDLISDAQERVRKLLQIPDRFPILLFMSRIHPKKGLEYLIAALSKLKEYNFALVIAGSGEPIYVQQIQDLLVTHGLRERTHLVGFVEGETKNLYLQGADLFALTSHSENFGIAAIESLASGTPVLITDGVAIATMVQEQAIGYVTKLEINVIASTIQDFFEHPHIAKQKGDRAQQYIADHYAWDKIAQKLITTYSVFQASEVQRFVSPPKAGKQTRTSPD</sequence>
<feature type="domain" description="Glycosyl transferase family 1" evidence="2">
    <location>
        <begin position="206"/>
        <end position="370"/>
    </location>
</feature>
<keyword evidence="4" id="KW-0328">Glycosyltransferase</keyword>
<evidence type="ECO:0000313" key="4">
    <source>
        <dbReference type="EMBL" id="MEA5477731.1"/>
    </source>
</evidence>
<dbReference type="InterPro" id="IPR028098">
    <property type="entry name" value="Glyco_trans_4-like_N"/>
</dbReference>